<dbReference type="PANTHER" id="PTHR38978">
    <property type="entry name" value="DUF2787 DOMAIN-CONTAINING PROTEIN"/>
    <property type="match status" value="1"/>
</dbReference>
<keyword evidence="2" id="KW-1185">Reference proteome</keyword>
<gene>
    <name evidence="1" type="ORF">AL538_00290</name>
</gene>
<dbReference type="Gene3D" id="3.10.450.430">
    <property type="entry name" value="Protein of unknown function DUF2787"/>
    <property type="match status" value="1"/>
</dbReference>
<organism evidence="1 2">
    <name type="scientific">Vibrio harveyi</name>
    <name type="common">Beneckea harveyi</name>
    <dbReference type="NCBI Taxonomy" id="669"/>
    <lineage>
        <taxon>Bacteria</taxon>
        <taxon>Pseudomonadati</taxon>
        <taxon>Pseudomonadota</taxon>
        <taxon>Gammaproteobacteria</taxon>
        <taxon>Vibrionales</taxon>
        <taxon>Vibrionaceae</taxon>
        <taxon>Vibrio</taxon>
    </lineage>
</organism>
<dbReference type="RefSeq" id="WP_081097923.1">
    <property type="nucleotide sequence ID" value="NZ_CP014038.2"/>
</dbReference>
<proteinExistence type="predicted"/>
<dbReference type="PANTHER" id="PTHR38978:SF2">
    <property type="entry name" value="DUF2787 DOMAIN-CONTAINING PROTEIN"/>
    <property type="match status" value="1"/>
</dbReference>
<sequence>MSKQSSIRTQIGFLTHRISGKAFPVSDRLATCLVKTLASYISLKGEVAESLLSNNRVVFNFRDKSYSAEGGGFHPVEICLLRSADGDWQYQYVTDFAYIGNYYPELEKALDFDFHSCGAYSCGIPMRNQQEANELYQLWEHNFLAYLEMDAYDDISITSA</sequence>
<name>A0ABN4L1M1_VIBHA</name>
<reference evidence="1" key="1">
    <citation type="submission" date="2018-01" db="EMBL/GenBank/DDBJ databases">
        <title>FDA dAtabase for Regulatory Grade micrObial Sequences (FDA-ARGOS): Supporting development and validation of Infectious Disease Dx tests.</title>
        <authorList>
            <person name="Hoffmann M."/>
            <person name="Allard M."/>
            <person name="Evans P."/>
            <person name="Brown E."/>
            <person name="Tallon L."/>
            <person name="Sadzewicz L."/>
            <person name="Sengamalay N."/>
            <person name="Ott S."/>
            <person name="Godinez A."/>
            <person name="Nagaraj S."/>
            <person name="Vyas G."/>
            <person name="Aluvathingal J."/>
            <person name="Nadendla S."/>
            <person name="Geyer C."/>
            <person name="Sichtig H."/>
        </authorList>
    </citation>
    <scope>NUCLEOTIDE SEQUENCE</scope>
    <source>
        <strain evidence="1">FDAARGOS_107</strain>
    </source>
</reference>
<accession>A0ABN4L1M1</accession>
<dbReference type="EMBL" id="CP014038">
    <property type="protein sequence ID" value="AMF99338.2"/>
    <property type="molecule type" value="Genomic_DNA"/>
</dbReference>
<dbReference type="InterPro" id="IPR021248">
    <property type="entry name" value="DUF2787"/>
</dbReference>
<protein>
    <submittedName>
        <fullName evidence="1">DUF2787 domain-containing protein</fullName>
    </submittedName>
</protein>
<dbReference type="Pfam" id="PF10980">
    <property type="entry name" value="DUF2787"/>
    <property type="match status" value="1"/>
</dbReference>
<dbReference type="Proteomes" id="UP000067422">
    <property type="component" value="Chromosome 1"/>
</dbReference>
<evidence type="ECO:0000313" key="1">
    <source>
        <dbReference type="EMBL" id="AMF99338.2"/>
    </source>
</evidence>
<evidence type="ECO:0000313" key="2">
    <source>
        <dbReference type="Proteomes" id="UP000067422"/>
    </source>
</evidence>